<dbReference type="PANTHER" id="PTHR11236:SF18">
    <property type="entry name" value="AMINODEOXYCHORISMATE SYNTHASE"/>
    <property type="match status" value="1"/>
</dbReference>
<sequence length="150" mass="16656">PCREDYLRQIREAQQWIHDGHTYECCVTAPTLIHTTSSSFVSDLRQFARLRESNPAAYMAYMQLGPLTVLSCSPELFLAFDAAAGTCVMKPIKGTLPRTDGEGRPIDAETAQQALHTTKVLAENLMIVDLIRHDLARLATEVTAPCLMHV</sequence>
<dbReference type="OrthoDB" id="64220at2759"/>
<dbReference type="STRING" id="1555241.A0A4P9WYY2"/>
<dbReference type="GO" id="GO:0046820">
    <property type="term" value="F:4-amino-4-deoxychorismate synthase activity"/>
    <property type="evidence" value="ECO:0007669"/>
    <property type="project" value="TreeGrafter"/>
</dbReference>
<dbReference type="SUPFAM" id="SSF56322">
    <property type="entry name" value="ADC synthase"/>
    <property type="match status" value="1"/>
</dbReference>
<dbReference type="PANTHER" id="PTHR11236">
    <property type="entry name" value="AMINOBENZOATE/ANTHRANILATE SYNTHASE"/>
    <property type="match status" value="1"/>
</dbReference>
<feature type="non-terminal residue" evidence="2">
    <location>
        <position position="1"/>
    </location>
</feature>
<dbReference type="Proteomes" id="UP000274922">
    <property type="component" value="Unassembled WGS sequence"/>
</dbReference>
<feature type="domain" description="Chorismate-utilising enzyme C-terminal" evidence="1">
    <location>
        <begin position="3"/>
        <end position="149"/>
    </location>
</feature>
<dbReference type="GO" id="GO:0008153">
    <property type="term" value="P:4-aminobenzoate biosynthetic process"/>
    <property type="evidence" value="ECO:0007669"/>
    <property type="project" value="TreeGrafter"/>
</dbReference>
<dbReference type="EMBL" id="ML014374">
    <property type="protein sequence ID" value="RKO98721.1"/>
    <property type="molecule type" value="Genomic_DNA"/>
</dbReference>
<name>A0A4P9WYY2_9FUNG</name>
<proteinExistence type="predicted"/>
<evidence type="ECO:0000313" key="2">
    <source>
        <dbReference type="EMBL" id="RKO98721.1"/>
    </source>
</evidence>
<protein>
    <recommendedName>
        <fullName evidence="1">Chorismate-utilising enzyme C-terminal domain-containing protein</fullName>
    </recommendedName>
</protein>
<dbReference type="GO" id="GO:0000162">
    <property type="term" value="P:L-tryptophan biosynthetic process"/>
    <property type="evidence" value="ECO:0007669"/>
    <property type="project" value="TreeGrafter"/>
</dbReference>
<dbReference type="GO" id="GO:0005737">
    <property type="term" value="C:cytoplasm"/>
    <property type="evidence" value="ECO:0007669"/>
    <property type="project" value="TreeGrafter"/>
</dbReference>
<evidence type="ECO:0000259" key="1">
    <source>
        <dbReference type="Pfam" id="PF00425"/>
    </source>
</evidence>
<organism evidence="2 3">
    <name type="scientific">Caulochytrium protostelioides</name>
    <dbReference type="NCBI Taxonomy" id="1555241"/>
    <lineage>
        <taxon>Eukaryota</taxon>
        <taxon>Fungi</taxon>
        <taxon>Fungi incertae sedis</taxon>
        <taxon>Chytridiomycota</taxon>
        <taxon>Chytridiomycota incertae sedis</taxon>
        <taxon>Chytridiomycetes</taxon>
        <taxon>Caulochytriales</taxon>
        <taxon>Caulochytriaceae</taxon>
        <taxon>Caulochytrium</taxon>
    </lineage>
</organism>
<dbReference type="InterPro" id="IPR019999">
    <property type="entry name" value="Anth_synth_I-like"/>
</dbReference>
<dbReference type="AlphaFoldDB" id="A0A4P9WYY2"/>
<dbReference type="Pfam" id="PF00425">
    <property type="entry name" value="Chorismate_bind"/>
    <property type="match status" value="1"/>
</dbReference>
<dbReference type="InterPro" id="IPR015890">
    <property type="entry name" value="Chorismate_C"/>
</dbReference>
<dbReference type="InterPro" id="IPR005801">
    <property type="entry name" value="ADC_synthase"/>
</dbReference>
<accession>A0A4P9WYY2</accession>
<gene>
    <name evidence="2" type="ORF">CXG81DRAFT_5129</name>
</gene>
<keyword evidence="3" id="KW-1185">Reference proteome</keyword>
<dbReference type="Gene3D" id="3.60.120.10">
    <property type="entry name" value="Anthranilate synthase"/>
    <property type="match status" value="1"/>
</dbReference>
<feature type="non-terminal residue" evidence="2">
    <location>
        <position position="150"/>
    </location>
</feature>
<evidence type="ECO:0000313" key="3">
    <source>
        <dbReference type="Proteomes" id="UP000274922"/>
    </source>
</evidence>
<reference evidence="3" key="1">
    <citation type="journal article" date="2018" name="Nat. Microbiol.">
        <title>Leveraging single-cell genomics to expand the fungal tree of life.</title>
        <authorList>
            <person name="Ahrendt S.R."/>
            <person name="Quandt C.A."/>
            <person name="Ciobanu D."/>
            <person name="Clum A."/>
            <person name="Salamov A."/>
            <person name="Andreopoulos B."/>
            <person name="Cheng J.F."/>
            <person name="Woyke T."/>
            <person name="Pelin A."/>
            <person name="Henrissat B."/>
            <person name="Reynolds N.K."/>
            <person name="Benny G.L."/>
            <person name="Smith M.E."/>
            <person name="James T.Y."/>
            <person name="Grigoriev I.V."/>
        </authorList>
    </citation>
    <scope>NUCLEOTIDE SEQUENCE [LARGE SCALE GENOMIC DNA]</scope>
    <source>
        <strain evidence="3">ATCC 52028</strain>
    </source>
</reference>